<evidence type="ECO:0000313" key="4">
    <source>
        <dbReference type="Proteomes" id="UP000183760"/>
    </source>
</evidence>
<feature type="domain" description="Lipocalin-like" evidence="1">
    <location>
        <begin position="7"/>
        <end position="142"/>
    </location>
</feature>
<dbReference type="Pfam" id="PF13924">
    <property type="entry name" value="Lipocalin_5"/>
    <property type="match status" value="1"/>
</dbReference>
<protein>
    <submittedName>
        <fullName evidence="3">Lipocalin-like domain-containing protein</fullName>
    </submittedName>
</protein>
<dbReference type="RefSeq" id="WP_046711852.1">
    <property type="nucleotide sequence ID" value="NZ_BJXR01000072.1"/>
</dbReference>
<organism evidence="2 5">
    <name type="scientific">Myxococcus fulvus</name>
    <dbReference type="NCBI Taxonomy" id="33"/>
    <lineage>
        <taxon>Bacteria</taxon>
        <taxon>Pseudomonadati</taxon>
        <taxon>Myxococcota</taxon>
        <taxon>Myxococcia</taxon>
        <taxon>Myxococcales</taxon>
        <taxon>Cystobacterineae</taxon>
        <taxon>Myxococcaceae</taxon>
        <taxon>Myxococcus</taxon>
    </lineage>
</organism>
<dbReference type="InterPro" id="IPR024311">
    <property type="entry name" value="Lipocalin-like"/>
</dbReference>
<name>A0A511TFI3_MYXFU</name>
<dbReference type="EMBL" id="BJXR01000072">
    <property type="protein sequence ID" value="GEN12939.1"/>
    <property type="molecule type" value="Genomic_DNA"/>
</dbReference>
<evidence type="ECO:0000259" key="1">
    <source>
        <dbReference type="Pfam" id="PF13924"/>
    </source>
</evidence>
<evidence type="ECO:0000313" key="3">
    <source>
        <dbReference type="EMBL" id="SEU38525.1"/>
    </source>
</evidence>
<sequence length="152" mass="17084">MLKDELVGTWKLLSMEYVQPDGRRNHPFGIHLLGCLMYDAHGNMSVQLMRKDRASFESPDPLASQPQETKAAMDGATFYFGTYSVDEETRVVSHAIEGSLFPNWQGVVQRRHAVVEAEKLSLRTEPMPFKGSHGVMVLTWRRLTGRAGTPGH</sequence>
<dbReference type="AlphaFoldDB" id="A0A511TFI3"/>
<evidence type="ECO:0000313" key="5">
    <source>
        <dbReference type="Proteomes" id="UP000321514"/>
    </source>
</evidence>
<comment type="caution">
    <text evidence="2">The sequence shown here is derived from an EMBL/GenBank/DDBJ whole genome shotgun (WGS) entry which is preliminary data.</text>
</comment>
<dbReference type="OrthoDB" id="118834at2"/>
<reference evidence="3 4" key="1">
    <citation type="submission" date="2016-10" db="EMBL/GenBank/DDBJ databases">
        <authorList>
            <person name="Varghese N."/>
            <person name="Submissions S."/>
        </authorList>
    </citation>
    <scope>NUCLEOTIDE SEQUENCE [LARGE SCALE GENOMIC DNA]</scope>
    <source>
        <strain evidence="3 4">DSM 16525</strain>
    </source>
</reference>
<dbReference type="Proteomes" id="UP000321514">
    <property type="component" value="Unassembled WGS sequence"/>
</dbReference>
<dbReference type="STRING" id="1334629.MFUL124B02_10215"/>
<gene>
    <name evidence="2" type="ORF">MFU01_79760</name>
    <name evidence="3" type="ORF">SAMN05443572_11397</name>
</gene>
<evidence type="ECO:0000313" key="2">
    <source>
        <dbReference type="EMBL" id="GEN12939.1"/>
    </source>
</evidence>
<accession>A0A511TFI3</accession>
<reference evidence="2 5" key="2">
    <citation type="submission" date="2019-07" db="EMBL/GenBank/DDBJ databases">
        <title>Whole genome shotgun sequence of Myxococcus fulvus NBRC 100333.</title>
        <authorList>
            <person name="Hosoyama A."/>
            <person name="Uohara A."/>
            <person name="Ohji S."/>
            <person name="Ichikawa N."/>
        </authorList>
    </citation>
    <scope>NUCLEOTIDE SEQUENCE [LARGE SCALE GENOMIC DNA]</scope>
    <source>
        <strain evidence="2 5">NBRC 100333</strain>
    </source>
</reference>
<dbReference type="Proteomes" id="UP000183760">
    <property type="component" value="Unassembled WGS sequence"/>
</dbReference>
<proteinExistence type="predicted"/>
<dbReference type="EMBL" id="FOIB01000013">
    <property type="protein sequence ID" value="SEU38525.1"/>
    <property type="molecule type" value="Genomic_DNA"/>
</dbReference>
<keyword evidence="4" id="KW-1185">Reference proteome</keyword>